<keyword evidence="3" id="KW-1185">Reference proteome</keyword>
<evidence type="ECO:0000256" key="1">
    <source>
        <dbReference type="SAM" id="SignalP"/>
    </source>
</evidence>
<feature type="chain" id="PRO_5027922032" evidence="1">
    <location>
        <begin position="27"/>
        <end position="127"/>
    </location>
</feature>
<feature type="signal peptide" evidence="1">
    <location>
        <begin position="1"/>
        <end position="26"/>
    </location>
</feature>
<name>A0A7D6ZKG6_9NOCA</name>
<keyword evidence="1" id="KW-0732">Signal</keyword>
<evidence type="ECO:0000313" key="3">
    <source>
        <dbReference type="Proteomes" id="UP000515512"/>
    </source>
</evidence>
<organism evidence="2 3">
    <name type="scientific">Nocardia huaxiensis</name>
    <dbReference type="NCBI Taxonomy" id="2755382"/>
    <lineage>
        <taxon>Bacteria</taxon>
        <taxon>Bacillati</taxon>
        <taxon>Actinomycetota</taxon>
        <taxon>Actinomycetes</taxon>
        <taxon>Mycobacteriales</taxon>
        <taxon>Nocardiaceae</taxon>
        <taxon>Nocardia</taxon>
    </lineage>
</organism>
<proteinExistence type="predicted"/>
<evidence type="ECO:0000313" key="2">
    <source>
        <dbReference type="EMBL" id="QLY31780.1"/>
    </source>
</evidence>
<dbReference type="AlphaFoldDB" id="A0A7D6ZKG6"/>
<gene>
    <name evidence="2" type="ORF">H0264_05560</name>
</gene>
<dbReference type="KEGG" id="nhu:H0264_05560"/>
<protein>
    <submittedName>
        <fullName evidence="2">Uncharacterized protein</fullName>
    </submittedName>
</protein>
<sequence length="127" mass="12775">MGIRTAVAALGIVLASGFGVSAGAGAAGAIDPLSSPEKGLYFGVALDSGETVALSNSPIPVVLDRIVGDSAIFLISSGGGEFDSYYLSFPVSDVIAQVAARGGHFGIAWVDAAQNYGRSFRLVAVLP</sequence>
<reference evidence="2 3" key="1">
    <citation type="submission" date="2020-07" db="EMBL/GenBank/DDBJ databases">
        <authorList>
            <person name="Zhuang K."/>
            <person name="Ran Y."/>
        </authorList>
    </citation>
    <scope>NUCLEOTIDE SEQUENCE [LARGE SCALE GENOMIC DNA]</scope>
    <source>
        <strain evidence="2 3">WCH-YHL-001</strain>
    </source>
</reference>
<dbReference type="Proteomes" id="UP000515512">
    <property type="component" value="Chromosome"/>
</dbReference>
<accession>A0A7D6ZKG6</accession>
<dbReference type="EMBL" id="CP059399">
    <property type="protein sequence ID" value="QLY31780.1"/>
    <property type="molecule type" value="Genomic_DNA"/>
</dbReference>
<dbReference type="RefSeq" id="WP_181582966.1">
    <property type="nucleotide sequence ID" value="NZ_CP059399.1"/>
</dbReference>